<dbReference type="AlphaFoldDB" id="A0ABC9A1J3"/>
<evidence type="ECO:0000256" key="3">
    <source>
        <dbReference type="ARBA" id="ARBA00023163"/>
    </source>
</evidence>
<comment type="similarity">
    <text evidence="1">Belongs to the TFIIE alpha subunit family.</text>
</comment>
<organism evidence="6 7">
    <name type="scientific">Urochloa decumbens</name>
    <dbReference type="NCBI Taxonomy" id="240449"/>
    <lineage>
        <taxon>Eukaryota</taxon>
        <taxon>Viridiplantae</taxon>
        <taxon>Streptophyta</taxon>
        <taxon>Embryophyta</taxon>
        <taxon>Tracheophyta</taxon>
        <taxon>Spermatophyta</taxon>
        <taxon>Magnoliopsida</taxon>
        <taxon>Liliopsida</taxon>
        <taxon>Poales</taxon>
        <taxon>Poaceae</taxon>
        <taxon>PACMAD clade</taxon>
        <taxon>Panicoideae</taxon>
        <taxon>Panicodae</taxon>
        <taxon>Paniceae</taxon>
        <taxon>Melinidinae</taxon>
        <taxon>Urochloa</taxon>
    </lineage>
</organism>
<feature type="region of interest" description="Disordered" evidence="4">
    <location>
        <begin position="423"/>
        <end position="497"/>
    </location>
</feature>
<dbReference type="FunFam" id="3.30.40.10:FF:000269">
    <property type="entry name" value="Transcription initiation factor IIE subunit alpha"/>
    <property type="match status" value="1"/>
</dbReference>
<dbReference type="Proteomes" id="UP001497457">
    <property type="component" value="Chromosome 2b"/>
</dbReference>
<dbReference type="Pfam" id="PF02002">
    <property type="entry name" value="TFIIE_alpha"/>
    <property type="match status" value="1"/>
</dbReference>
<accession>A0ABC9A1J3</accession>
<feature type="region of interest" description="Disordered" evidence="4">
    <location>
        <begin position="376"/>
        <end position="402"/>
    </location>
</feature>
<feature type="compositionally biased region" description="Basic and acidic residues" evidence="4">
    <location>
        <begin position="388"/>
        <end position="402"/>
    </location>
</feature>
<protein>
    <recommendedName>
        <fullName evidence="5">HTH TFE/IIEalpha-type domain-containing protein</fullName>
    </recommendedName>
</protein>
<sequence>MASLEPFNRVVRLAARAFYDDISMKGDNQPKSSRGDNRGVAVVVLDALTRKQWVREEGLAKALKLHSKQLRRILHFFEEEKLITRYHRKESTKGAKGCNASASASSDGQPVTKEGQEKAKTHTHSYCCLDYAQICDVVRYRIHRMKKKLKDELDSRNTVQHYICPSCNKRYSAFDALQLVSCMDEYFHCESCNGELVAESDKLASEEMGDGIDNVRKRKHEKLKDMLQRIDEQLKPLITQLDRVKNLPAPEFESLQSLERAISGAFANGDIGAADSSRNSQGAYGMLMGKREDPTEEELGGFFNKKWVTEFASHPNQLVQSITYLLCMLLLDLSSICFIFQVEFEIIDGVKEGAESGKNGTELKVLPPWLNLERKQRGETTLELTESTEDKNDKKQDSKDKSIQEEYAKAYYEALMKRQEVEDAKKRMQEEGEKFVSDSQSERQVGKKYKQQDADEGIEWEEEQPAGNAAETYKSADFSVDVQESGDGEDGIVWEEG</sequence>
<evidence type="ECO:0000313" key="7">
    <source>
        <dbReference type="Proteomes" id="UP001497457"/>
    </source>
</evidence>
<feature type="compositionally biased region" description="Acidic residues" evidence="4">
    <location>
        <begin position="484"/>
        <end position="497"/>
    </location>
</feature>
<dbReference type="InterPro" id="IPR002853">
    <property type="entry name" value="TFIIE_asu"/>
</dbReference>
<dbReference type="EMBL" id="OZ075112">
    <property type="protein sequence ID" value="CAL4969670.1"/>
    <property type="molecule type" value="Genomic_DNA"/>
</dbReference>
<feature type="domain" description="HTH TFE/IIEalpha-type" evidence="5">
    <location>
        <begin position="7"/>
        <end position="139"/>
    </location>
</feature>
<dbReference type="InterPro" id="IPR039997">
    <property type="entry name" value="TFE"/>
</dbReference>
<dbReference type="SUPFAM" id="SSF57783">
    <property type="entry name" value="Zinc beta-ribbon"/>
    <property type="match status" value="1"/>
</dbReference>
<evidence type="ECO:0000259" key="5">
    <source>
        <dbReference type="PROSITE" id="PS51344"/>
    </source>
</evidence>
<feature type="compositionally biased region" description="Acidic residues" evidence="4">
    <location>
        <begin position="454"/>
        <end position="464"/>
    </location>
</feature>
<dbReference type="InterPro" id="IPR013083">
    <property type="entry name" value="Znf_RING/FYVE/PHD"/>
</dbReference>
<dbReference type="SMART" id="SM00531">
    <property type="entry name" value="TFIIE"/>
    <property type="match status" value="1"/>
</dbReference>
<dbReference type="Gene3D" id="3.30.40.10">
    <property type="entry name" value="Zinc/RING finger domain, C3HC4 (zinc finger)"/>
    <property type="match status" value="1"/>
</dbReference>
<dbReference type="PROSITE" id="PS51344">
    <property type="entry name" value="HTH_TFE_IIE"/>
    <property type="match status" value="1"/>
</dbReference>
<evidence type="ECO:0000256" key="1">
    <source>
        <dbReference type="ARBA" id="ARBA00008947"/>
    </source>
</evidence>
<dbReference type="PANTHER" id="PTHR13097">
    <property type="entry name" value="TRANSCRIPTION INITIATION FACTOR IIE, ALPHA SUBUNIT"/>
    <property type="match status" value="1"/>
</dbReference>
<feature type="compositionally biased region" description="Polar residues" evidence="4">
    <location>
        <begin position="100"/>
        <end position="109"/>
    </location>
</feature>
<evidence type="ECO:0000256" key="4">
    <source>
        <dbReference type="SAM" id="MobiDB-lite"/>
    </source>
</evidence>
<feature type="region of interest" description="Disordered" evidence="4">
    <location>
        <begin position="94"/>
        <end position="116"/>
    </location>
</feature>
<keyword evidence="7" id="KW-1185">Reference proteome</keyword>
<dbReference type="PANTHER" id="PTHR13097:SF7">
    <property type="entry name" value="GENERAL TRANSCRIPTION FACTOR IIE SUBUNIT 1"/>
    <property type="match status" value="1"/>
</dbReference>
<proteinExistence type="inferred from homology"/>
<evidence type="ECO:0000256" key="2">
    <source>
        <dbReference type="ARBA" id="ARBA00023015"/>
    </source>
</evidence>
<dbReference type="InterPro" id="IPR024550">
    <property type="entry name" value="TFIIEa/SarR/Rpc3_HTH_dom"/>
</dbReference>
<gene>
    <name evidence="6" type="ORF">URODEC1_LOCUS49701</name>
</gene>
<keyword evidence="3" id="KW-0804">Transcription</keyword>
<reference evidence="7" key="1">
    <citation type="submission" date="2024-06" db="EMBL/GenBank/DDBJ databases">
        <authorList>
            <person name="Ryan C."/>
        </authorList>
    </citation>
    <scope>NUCLEOTIDE SEQUENCE [LARGE SCALE GENOMIC DNA]</scope>
</reference>
<keyword evidence="2" id="KW-0805">Transcription regulation</keyword>
<feature type="compositionally biased region" description="Basic and acidic residues" evidence="4">
    <location>
        <begin position="423"/>
        <end position="453"/>
    </location>
</feature>
<reference evidence="6 7" key="2">
    <citation type="submission" date="2024-10" db="EMBL/GenBank/DDBJ databases">
        <authorList>
            <person name="Ryan C."/>
        </authorList>
    </citation>
    <scope>NUCLEOTIDE SEQUENCE [LARGE SCALE GENOMIC DNA]</scope>
</reference>
<name>A0ABC9A1J3_9POAL</name>
<dbReference type="InterPro" id="IPR017919">
    <property type="entry name" value="TFIIE/TFIIEa_HTH"/>
</dbReference>
<evidence type="ECO:0000313" key="6">
    <source>
        <dbReference type="EMBL" id="CAL4969670.1"/>
    </source>
</evidence>